<comment type="caution">
    <text evidence="2">The sequence shown here is derived from an EMBL/GenBank/DDBJ whole genome shotgun (WGS) entry which is preliminary data.</text>
</comment>
<dbReference type="PANTHER" id="PTHR39639:SF1">
    <property type="entry name" value="DUF262 DOMAIN-CONTAINING PROTEIN"/>
    <property type="match status" value="1"/>
</dbReference>
<dbReference type="RefSeq" id="WP_339968517.1">
    <property type="nucleotide sequence ID" value="NZ_JAWMWG010000001.1"/>
</dbReference>
<reference evidence="2 3" key="1">
    <citation type="submission" date="2023-10" db="EMBL/GenBank/DDBJ databases">
        <title>Holzapfeliella saturejae sp. nov. isolated from Satureja montana flowers.</title>
        <authorList>
            <person name="Alcantara C."/>
            <person name="Zuniga M."/>
            <person name="Landete J.M."/>
            <person name="Monedero V."/>
        </authorList>
    </citation>
    <scope>NUCLEOTIDE SEQUENCE [LARGE SCALE GENOMIC DNA]</scope>
    <source>
        <strain evidence="2 3">He02</strain>
    </source>
</reference>
<sequence>MALKMMQIFWGTLFMKKNYQFNQLSYAEQLKFTKIPKFQRSLVWSKQKKLDLLKTLHKNFPFGSLLVSPISSDKSSYRLLDGQQRLSTIKNFEDDKLFYWKQLNAEKYNKLLEDVNLNLSKNSLEPISSYLFDQLLSDEIELADWTDEYDKDDFQNVSKRELRNQITKIKEEIENYINLSTLTIPVIEFLGDEADLPEVFENLNRGGVPLTKYEVLNASWSEEFISIPENNVLGDEILRYVKEYYNKIRNNSAFELENFSEDDITSNRSINLAELSRAIGEFVVNRIPSLVSKKDKSNNEIGFGLMGIITGTHNKKIATLKNKSSFIQNNIDNILQRLNSIANQINAPFDKLLRQNISFSNKKNSKKEQYSNGLSTTFKVLSYFASLWDMSENDVKVSLQNIPSYYIYDYLTKAWTAHGDERLFEYYSGQTKNYLSPLNKDSFISAFNSWILEFDGNRKTFSKEIKALITIHSNLTYMSREIPKIEDYEFEHVIPKARILNSNVSNRVILSHLGNGMFLPKSLNNSKSSHTLYEYNQSDYKTLITESNYFTSEEFNSIFNALDTSDDAFVNNIIKSRAKLMAINIADKICQ</sequence>
<evidence type="ECO:0000313" key="2">
    <source>
        <dbReference type="EMBL" id="MEJ6347887.1"/>
    </source>
</evidence>
<dbReference type="Proteomes" id="UP001377804">
    <property type="component" value="Unassembled WGS sequence"/>
</dbReference>
<name>A0ABU8SES1_9LACO</name>
<organism evidence="2 3">
    <name type="scientific">Holzapfeliella saturejae</name>
    <dbReference type="NCBI Taxonomy" id="3082953"/>
    <lineage>
        <taxon>Bacteria</taxon>
        <taxon>Bacillati</taxon>
        <taxon>Bacillota</taxon>
        <taxon>Bacilli</taxon>
        <taxon>Lactobacillales</taxon>
        <taxon>Lactobacillaceae</taxon>
        <taxon>Holzapfeliella</taxon>
    </lineage>
</organism>
<dbReference type="PANTHER" id="PTHR39639">
    <property type="entry name" value="CHROMOSOME 16, WHOLE GENOME SHOTGUN SEQUENCE"/>
    <property type="match status" value="1"/>
</dbReference>
<keyword evidence="3" id="KW-1185">Reference proteome</keyword>
<gene>
    <name evidence="2" type="ORF">R4Y45_01415</name>
</gene>
<proteinExistence type="predicted"/>
<dbReference type="Pfam" id="PF03235">
    <property type="entry name" value="GmrSD_N"/>
    <property type="match status" value="1"/>
</dbReference>
<dbReference type="InterPro" id="IPR004919">
    <property type="entry name" value="GmrSD_N"/>
</dbReference>
<protein>
    <submittedName>
        <fullName evidence="2">DUF262 domain-containing protein</fullName>
    </submittedName>
</protein>
<dbReference type="EMBL" id="JAWMWG010000001">
    <property type="protein sequence ID" value="MEJ6347887.1"/>
    <property type="molecule type" value="Genomic_DNA"/>
</dbReference>
<feature type="domain" description="GmrSD restriction endonucleases N-terminal" evidence="1">
    <location>
        <begin position="33"/>
        <end position="219"/>
    </location>
</feature>
<evidence type="ECO:0000259" key="1">
    <source>
        <dbReference type="Pfam" id="PF03235"/>
    </source>
</evidence>
<evidence type="ECO:0000313" key="3">
    <source>
        <dbReference type="Proteomes" id="UP001377804"/>
    </source>
</evidence>
<accession>A0ABU8SES1</accession>